<sequence length="313" mass="35715">MAANKIISPFPQRFTDRQWARYVRQGKDLVEEETQIQFRLGDLTLKMVPVQRPGNSNQRGVFPVLDRYADEIGINVHTLLTYRHTATAWPPEHRAPDVSWSIHRALDAREDRFEVISNPPRGMAKWTEDKALSYAGRLPHQPLTKAEKLDRVRVLLNQDDNAAEAVGELIKRPDVAHRVMSNDANKRILYRAHHEQRLEAAGARQAAAYEEEAAAEDGEQATQQVRRREPAVDYTRASSEVLELIGMGTTFLVEMQRLIPELHVAEFTDREVRAVLDNHRRIRAALDWCDTVVATGDKSMDEELARILSEGDE</sequence>
<keyword evidence="2" id="KW-1185">Reference proteome</keyword>
<protein>
    <recommendedName>
        <fullName evidence="3">RacO protein</fullName>
    </recommendedName>
</protein>
<organism evidence="1 2">
    <name type="scientific">Streptomyces luteireticuli</name>
    <dbReference type="NCBI Taxonomy" id="173858"/>
    <lineage>
        <taxon>Bacteria</taxon>
        <taxon>Bacillati</taxon>
        <taxon>Actinomycetota</taxon>
        <taxon>Actinomycetes</taxon>
        <taxon>Kitasatosporales</taxon>
        <taxon>Streptomycetaceae</taxon>
        <taxon>Streptomyces</taxon>
    </lineage>
</organism>
<name>A0ABP3J362_9ACTN</name>
<dbReference type="Pfam" id="PF19691">
    <property type="entry name" value="DUF6192"/>
    <property type="match status" value="1"/>
</dbReference>
<accession>A0ABP3J362</accession>
<reference evidence="2" key="1">
    <citation type="journal article" date="2019" name="Int. J. Syst. Evol. Microbiol.">
        <title>The Global Catalogue of Microorganisms (GCM) 10K type strain sequencing project: providing services to taxonomists for standard genome sequencing and annotation.</title>
        <authorList>
            <consortium name="The Broad Institute Genomics Platform"/>
            <consortium name="The Broad Institute Genome Sequencing Center for Infectious Disease"/>
            <person name="Wu L."/>
            <person name="Ma J."/>
        </authorList>
    </citation>
    <scope>NUCLEOTIDE SEQUENCE [LARGE SCALE GENOMIC DNA]</scope>
    <source>
        <strain evidence="2">JCM 4788</strain>
    </source>
</reference>
<evidence type="ECO:0000313" key="1">
    <source>
        <dbReference type="EMBL" id="GAA0439803.1"/>
    </source>
</evidence>
<proteinExistence type="predicted"/>
<comment type="caution">
    <text evidence="1">The sequence shown here is derived from an EMBL/GenBank/DDBJ whole genome shotgun (WGS) entry which is preliminary data.</text>
</comment>
<dbReference type="InterPro" id="IPR045683">
    <property type="entry name" value="DUF6192"/>
</dbReference>
<gene>
    <name evidence="1" type="ORF">GCM10010357_71440</name>
</gene>
<evidence type="ECO:0000313" key="2">
    <source>
        <dbReference type="Proteomes" id="UP001500879"/>
    </source>
</evidence>
<dbReference type="Proteomes" id="UP001500879">
    <property type="component" value="Unassembled WGS sequence"/>
</dbReference>
<dbReference type="RefSeq" id="WP_344033333.1">
    <property type="nucleotide sequence ID" value="NZ_BAAABX010000097.1"/>
</dbReference>
<evidence type="ECO:0008006" key="3">
    <source>
        <dbReference type="Google" id="ProtNLM"/>
    </source>
</evidence>
<dbReference type="EMBL" id="BAAABX010000097">
    <property type="protein sequence ID" value="GAA0439803.1"/>
    <property type="molecule type" value="Genomic_DNA"/>
</dbReference>